<dbReference type="EMBL" id="KD160193">
    <property type="protein sequence ID" value="EMS56288.1"/>
    <property type="molecule type" value="Genomic_DNA"/>
</dbReference>
<proteinExistence type="predicted"/>
<gene>
    <name evidence="1" type="ORF">TRIUR3_34311</name>
</gene>
<accession>M7YZL0</accession>
<evidence type="ECO:0000313" key="1">
    <source>
        <dbReference type="EMBL" id="EMS56288.1"/>
    </source>
</evidence>
<dbReference type="AlphaFoldDB" id="M7YZL0"/>
<sequence>MSCTTSAILSRPPPPASQAANDGIHFCLPPRSTGPPGSSLEHPQEKVTTNKRASSALHYLNIVDRITCAHEQQGDEETSSGHCSLEDDVGDAGPHHWVRRASEKVTRVEVSGSALLGVGVEAHRTYPIHVGGRWILEAELRTWRLAGRIQGEADPRCGPCRGSWAVLVGRLRGPPPHEWKFHSTVIIAGDMIDDWLDDQIIEPEEQGVVAEAVNPPPVEYAWPNGAGIFLEHEAAIAINVTNAPLIVLHVV</sequence>
<name>M7YZL0_TRIUA</name>
<reference evidence="1" key="1">
    <citation type="journal article" date="2013" name="Nature">
        <title>Draft genome of the wheat A-genome progenitor Triticum urartu.</title>
        <authorList>
            <person name="Ling H.Q."/>
            <person name="Zhao S."/>
            <person name="Liu D."/>
            <person name="Wang J."/>
            <person name="Sun H."/>
            <person name="Zhang C."/>
            <person name="Fan H."/>
            <person name="Li D."/>
            <person name="Dong L."/>
            <person name="Tao Y."/>
            <person name="Gao C."/>
            <person name="Wu H."/>
            <person name="Li Y."/>
            <person name="Cui Y."/>
            <person name="Guo X."/>
            <person name="Zheng S."/>
            <person name="Wang B."/>
            <person name="Yu K."/>
            <person name="Liang Q."/>
            <person name="Yang W."/>
            <person name="Lou X."/>
            <person name="Chen J."/>
            <person name="Feng M."/>
            <person name="Jian J."/>
            <person name="Zhang X."/>
            <person name="Luo G."/>
            <person name="Jiang Y."/>
            <person name="Liu J."/>
            <person name="Wang Z."/>
            <person name="Sha Y."/>
            <person name="Zhang B."/>
            <person name="Wu H."/>
            <person name="Tang D."/>
            <person name="Shen Q."/>
            <person name="Xue P."/>
            <person name="Zou S."/>
            <person name="Wang X."/>
            <person name="Liu X."/>
            <person name="Wang F."/>
            <person name="Yang Y."/>
            <person name="An X."/>
            <person name="Dong Z."/>
            <person name="Zhang K."/>
            <person name="Zhang X."/>
            <person name="Luo M.C."/>
            <person name="Dvorak J."/>
            <person name="Tong Y."/>
            <person name="Wang J."/>
            <person name="Yang H."/>
            <person name="Li Z."/>
            <person name="Wang D."/>
            <person name="Zhang A."/>
            <person name="Wang J."/>
        </authorList>
    </citation>
    <scope>NUCLEOTIDE SEQUENCE</scope>
</reference>
<organism evidence="1">
    <name type="scientific">Triticum urartu</name>
    <name type="common">Red wild einkorn</name>
    <name type="synonym">Crithodium urartu</name>
    <dbReference type="NCBI Taxonomy" id="4572"/>
    <lineage>
        <taxon>Eukaryota</taxon>
        <taxon>Viridiplantae</taxon>
        <taxon>Streptophyta</taxon>
        <taxon>Embryophyta</taxon>
        <taxon>Tracheophyta</taxon>
        <taxon>Spermatophyta</taxon>
        <taxon>Magnoliopsida</taxon>
        <taxon>Liliopsida</taxon>
        <taxon>Poales</taxon>
        <taxon>Poaceae</taxon>
        <taxon>BOP clade</taxon>
        <taxon>Pooideae</taxon>
        <taxon>Triticodae</taxon>
        <taxon>Triticeae</taxon>
        <taxon>Triticinae</taxon>
        <taxon>Triticum</taxon>
    </lineage>
</organism>
<protein>
    <submittedName>
        <fullName evidence="1">Uncharacterized protein</fullName>
    </submittedName>
</protein>